<dbReference type="EMBL" id="JAUIQD010000001">
    <property type="protein sequence ID" value="KAK3364302.1"/>
    <property type="molecule type" value="Genomic_DNA"/>
</dbReference>
<comment type="caution">
    <text evidence="2">The sequence shown here is derived from an EMBL/GenBank/DDBJ whole genome shotgun (WGS) entry which is preliminary data.</text>
</comment>
<gene>
    <name evidence="2" type="ORF">B0T25DRAFT_442534</name>
</gene>
<protein>
    <submittedName>
        <fullName evidence="2">Uncharacterized protein</fullName>
    </submittedName>
</protein>
<accession>A0AAJ0HX44</accession>
<feature type="region of interest" description="Disordered" evidence="1">
    <location>
        <begin position="192"/>
        <end position="214"/>
    </location>
</feature>
<evidence type="ECO:0000313" key="2">
    <source>
        <dbReference type="EMBL" id="KAK3364302.1"/>
    </source>
</evidence>
<dbReference type="Proteomes" id="UP001275084">
    <property type="component" value="Unassembled WGS sequence"/>
</dbReference>
<reference evidence="2" key="1">
    <citation type="journal article" date="2023" name="Mol. Phylogenet. Evol.">
        <title>Genome-scale phylogeny and comparative genomics of the fungal order Sordariales.</title>
        <authorList>
            <person name="Hensen N."/>
            <person name="Bonometti L."/>
            <person name="Westerberg I."/>
            <person name="Brannstrom I.O."/>
            <person name="Guillou S."/>
            <person name="Cros-Aarteil S."/>
            <person name="Calhoun S."/>
            <person name="Haridas S."/>
            <person name="Kuo A."/>
            <person name="Mondo S."/>
            <person name="Pangilinan J."/>
            <person name="Riley R."/>
            <person name="LaButti K."/>
            <person name="Andreopoulos B."/>
            <person name="Lipzen A."/>
            <person name="Chen C."/>
            <person name="Yan M."/>
            <person name="Daum C."/>
            <person name="Ng V."/>
            <person name="Clum A."/>
            <person name="Steindorff A."/>
            <person name="Ohm R.A."/>
            <person name="Martin F."/>
            <person name="Silar P."/>
            <person name="Natvig D.O."/>
            <person name="Lalanne C."/>
            <person name="Gautier V."/>
            <person name="Ament-Velasquez S.L."/>
            <person name="Kruys A."/>
            <person name="Hutchinson M.I."/>
            <person name="Powell A.J."/>
            <person name="Barry K."/>
            <person name="Miller A.N."/>
            <person name="Grigoriev I.V."/>
            <person name="Debuchy R."/>
            <person name="Gladieux P."/>
            <person name="Hiltunen Thoren M."/>
            <person name="Johannesson H."/>
        </authorList>
    </citation>
    <scope>NUCLEOTIDE SEQUENCE</scope>
    <source>
        <strain evidence="2">CBS 955.72</strain>
    </source>
</reference>
<name>A0AAJ0HX44_9PEZI</name>
<evidence type="ECO:0000256" key="1">
    <source>
        <dbReference type="SAM" id="MobiDB-lite"/>
    </source>
</evidence>
<organism evidence="2 3">
    <name type="scientific">Lasiosphaeria hispida</name>
    <dbReference type="NCBI Taxonomy" id="260671"/>
    <lineage>
        <taxon>Eukaryota</taxon>
        <taxon>Fungi</taxon>
        <taxon>Dikarya</taxon>
        <taxon>Ascomycota</taxon>
        <taxon>Pezizomycotina</taxon>
        <taxon>Sordariomycetes</taxon>
        <taxon>Sordariomycetidae</taxon>
        <taxon>Sordariales</taxon>
        <taxon>Lasiosphaeriaceae</taxon>
        <taxon>Lasiosphaeria</taxon>
    </lineage>
</organism>
<proteinExistence type="predicted"/>
<dbReference type="AlphaFoldDB" id="A0AAJ0HX44"/>
<feature type="compositionally biased region" description="Basic and acidic residues" evidence="1">
    <location>
        <begin position="36"/>
        <end position="45"/>
    </location>
</feature>
<evidence type="ECO:0000313" key="3">
    <source>
        <dbReference type="Proteomes" id="UP001275084"/>
    </source>
</evidence>
<keyword evidence="3" id="KW-1185">Reference proteome</keyword>
<sequence length="454" mass="50695">MPLLSPLDSSALHEEGLLRRGNREGSHRLHKRRLNRSSDEEHRDIPLVIPPDSPGINDAFVTIPIVLISRETLIYVGLSDTKGDELWNRWLNFSPDDASLRETDGGDLTFVDFILGYYEYGPDAVGDNDDAWYACLDTCGIASETQAALMDPHFAYLRRSQSCSYWVRDTIEMRYAGLEDIQRASRDREMALQRAAMRPGGSSSSSLAPSGERRSISGLQHRNMTGIIDVWGSARFLAAQNAPGHTVLYKALDQARIAGLFDDQGNLVEIDTLLSSYPSDFSGKAGLFYFTPNYNVALYYARYAKNRLRGGSVVMVVLHVPNAAIQSLSPPKIRHITWPSNDWKELVWGSRTRKKPPSHLRIWEDSILVIGSTARKPDLSFRALESWEYVTEDFLLKAGPGGFLESNATIATQYVINGSDSGSDWLIQNGGRSLLVFTYPSSDLTRWLAENPSL</sequence>
<feature type="compositionally biased region" description="Low complexity" evidence="1">
    <location>
        <begin position="194"/>
        <end position="210"/>
    </location>
</feature>
<feature type="region of interest" description="Disordered" evidence="1">
    <location>
        <begin position="22"/>
        <end position="48"/>
    </location>
</feature>
<reference evidence="2" key="2">
    <citation type="submission" date="2023-06" db="EMBL/GenBank/DDBJ databases">
        <authorList>
            <consortium name="Lawrence Berkeley National Laboratory"/>
            <person name="Haridas S."/>
            <person name="Hensen N."/>
            <person name="Bonometti L."/>
            <person name="Westerberg I."/>
            <person name="Brannstrom I.O."/>
            <person name="Guillou S."/>
            <person name="Cros-Aarteil S."/>
            <person name="Calhoun S."/>
            <person name="Kuo A."/>
            <person name="Mondo S."/>
            <person name="Pangilinan J."/>
            <person name="Riley R."/>
            <person name="Labutti K."/>
            <person name="Andreopoulos B."/>
            <person name="Lipzen A."/>
            <person name="Chen C."/>
            <person name="Yanf M."/>
            <person name="Daum C."/>
            <person name="Ng V."/>
            <person name="Clum A."/>
            <person name="Steindorff A."/>
            <person name="Ohm R."/>
            <person name="Martin F."/>
            <person name="Silar P."/>
            <person name="Natvig D."/>
            <person name="Lalanne C."/>
            <person name="Gautier V."/>
            <person name="Ament-Velasquez S.L."/>
            <person name="Kruys A."/>
            <person name="Hutchinson M.I."/>
            <person name="Powell A.J."/>
            <person name="Barry K."/>
            <person name="Miller A.N."/>
            <person name="Grigoriev I.V."/>
            <person name="Debuchy R."/>
            <person name="Gladieux P."/>
            <person name="Thoren M.H."/>
            <person name="Johannesson H."/>
        </authorList>
    </citation>
    <scope>NUCLEOTIDE SEQUENCE</scope>
    <source>
        <strain evidence="2">CBS 955.72</strain>
    </source>
</reference>